<proteinExistence type="predicted"/>
<name>Q7RS86_PLAYO</name>
<dbReference type="InParanoid" id="Q7RS86"/>
<organism evidence="1 2">
    <name type="scientific">Plasmodium yoelii yoelii</name>
    <dbReference type="NCBI Taxonomy" id="73239"/>
    <lineage>
        <taxon>Eukaryota</taxon>
        <taxon>Sar</taxon>
        <taxon>Alveolata</taxon>
        <taxon>Apicomplexa</taxon>
        <taxon>Aconoidasida</taxon>
        <taxon>Haemosporida</taxon>
        <taxon>Plasmodiidae</taxon>
        <taxon>Plasmodium</taxon>
        <taxon>Plasmodium (Vinckeia)</taxon>
    </lineage>
</organism>
<evidence type="ECO:0000313" key="1">
    <source>
        <dbReference type="EMBL" id="EAA16233.1"/>
    </source>
</evidence>
<gene>
    <name evidence="1" type="ORF">PY00477</name>
</gene>
<keyword evidence="2" id="KW-1185">Reference proteome</keyword>
<protein>
    <submittedName>
        <fullName evidence="1">Uncharacterized protein</fullName>
    </submittedName>
</protein>
<dbReference type="PaxDb" id="73239-Q7RS86"/>
<dbReference type="AlphaFoldDB" id="Q7RS86"/>
<dbReference type="Proteomes" id="UP000008553">
    <property type="component" value="Unassembled WGS sequence"/>
</dbReference>
<reference evidence="1 2" key="1">
    <citation type="journal article" date="2002" name="Nature">
        <title>Genome sequence and comparative analysis of the model rodent malaria parasite Plasmodium yoelii yoelii.</title>
        <authorList>
            <person name="Carlton J.M."/>
            <person name="Angiuoli S.V."/>
            <person name="Suh B.B."/>
            <person name="Kooij T.W."/>
            <person name="Pertea M."/>
            <person name="Silva J.C."/>
            <person name="Ermolaeva M.D."/>
            <person name="Allen J.E."/>
            <person name="Selengut J.D."/>
            <person name="Koo H.L."/>
            <person name="Peterson J.D."/>
            <person name="Pop M."/>
            <person name="Kosack D.S."/>
            <person name="Shumway M.F."/>
            <person name="Bidwell S.L."/>
            <person name="Shallom S.J."/>
            <person name="van Aken S.E."/>
            <person name="Riedmuller S.B."/>
            <person name="Feldblyum T.V."/>
            <person name="Cho J.K."/>
            <person name="Quackenbush J."/>
            <person name="Sedegah M."/>
            <person name="Shoaibi A."/>
            <person name="Cummings L.M."/>
            <person name="Florens L."/>
            <person name="Yates J.R."/>
            <person name="Raine J.D."/>
            <person name="Sinden R.E."/>
            <person name="Harris M.A."/>
            <person name="Cunningham D.A."/>
            <person name="Preiser P.R."/>
            <person name="Bergman L.W."/>
            <person name="Vaidya A.B."/>
            <person name="van Lin L.H."/>
            <person name="Janse C.J."/>
            <person name="Waters A.P."/>
            <person name="Smith H.O."/>
            <person name="White O.R."/>
            <person name="Salzberg S.L."/>
            <person name="Venter J.C."/>
            <person name="Fraser C.M."/>
            <person name="Hoffman S.L."/>
            <person name="Gardner M.J."/>
            <person name="Carucci D.J."/>
        </authorList>
    </citation>
    <scope>NUCLEOTIDE SEQUENCE [LARGE SCALE GENOMIC DNA]</scope>
    <source>
        <strain evidence="1 2">17XNL</strain>
    </source>
</reference>
<accession>Q7RS86</accession>
<evidence type="ECO:0000313" key="2">
    <source>
        <dbReference type="Proteomes" id="UP000008553"/>
    </source>
</evidence>
<sequence>MNDLSHDLSLVFSKYGIKGLDSGDAIRDIIKVFELNGYRKSLDS</sequence>
<comment type="caution">
    <text evidence="1">The sequence shown here is derived from an EMBL/GenBank/DDBJ whole genome shotgun (WGS) entry which is preliminary data.</text>
</comment>
<dbReference type="EMBL" id="AABL01000132">
    <property type="protein sequence ID" value="EAA16233.1"/>
    <property type="molecule type" value="Genomic_DNA"/>
</dbReference>